<evidence type="ECO:0000313" key="2">
    <source>
        <dbReference type="Proteomes" id="UP000282184"/>
    </source>
</evidence>
<keyword evidence="2" id="KW-1185">Reference proteome</keyword>
<dbReference type="OrthoDB" id="887243at2"/>
<dbReference type="Proteomes" id="UP000282184">
    <property type="component" value="Unassembled WGS sequence"/>
</dbReference>
<reference evidence="1 2" key="1">
    <citation type="submission" date="2018-12" db="EMBL/GenBank/DDBJ databases">
        <title>Hymenobacter gummosus sp. nov., isolated from a spring.</title>
        <authorList>
            <person name="Nie L."/>
        </authorList>
    </citation>
    <scope>NUCLEOTIDE SEQUENCE [LARGE SCALE GENOMIC DNA]</scope>
    <source>
        <strain evidence="1 2">KCTC 52166</strain>
    </source>
</reference>
<dbReference type="EMBL" id="RXOF01000013">
    <property type="protein sequence ID" value="RTQ47203.1"/>
    <property type="molecule type" value="Genomic_DNA"/>
</dbReference>
<dbReference type="RefSeq" id="WP_126695002.1">
    <property type="nucleotide sequence ID" value="NZ_RXOF01000013.1"/>
</dbReference>
<name>A0A3S0JC30_9BACT</name>
<accession>A0A3S0JC30</accession>
<proteinExistence type="predicted"/>
<dbReference type="AlphaFoldDB" id="A0A3S0JC30"/>
<gene>
    <name evidence="1" type="ORF">EJV47_20120</name>
</gene>
<comment type="caution">
    <text evidence="1">The sequence shown here is derived from an EMBL/GenBank/DDBJ whole genome shotgun (WGS) entry which is preliminary data.</text>
</comment>
<evidence type="ECO:0000313" key="1">
    <source>
        <dbReference type="EMBL" id="RTQ47203.1"/>
    </source>
</evidence>
<protein>
    <submittedName>
        <fullName evidence="1">Uncharacterized protein</fullName>
    </submittedName>
</protein>
<sequence>MKTTVKRITDRFPHLRDSAARQQMLVRNAVGSAQVEGIRPDEARLREAVVKTTDRPAPHS</sequence>
<organism evidence="1 2">
    <name type="scientific">Hymenobacter gummosus</name>
    <dbReference type="NCBI Taxonomy" id="1776032"/>
    <lineage>
        <taxon>Bacteria</taxon>
        <taxon>Pseudomonadati</taxon>
        <taxon>Bacteroidota</taxon>
        <taxon>Cytophagia</taxon>
        <taxon>Cytophagales</taxon>
        <taxon>Hymenobacteraceae</taxon>
        <taxon>Hymenobacter</taxon>
    </lineage>
</organism>